<dbReference type="RefSeq" id="XP_064670611.1">
    <property type="nucleotide sequence ID" value="XM_064810401.1"/>
</dbReference>
<proteinExistence type="predicted"/>
<dbReference type="AlphaFoldDB" id="A0AAN6TF46"/>
<sequence>MLQPAHSPRIPIKATMASGLESNWKHVVLRGLHTLSHIFGHTTSSQRRHSTFSQRRQSLFCTANEEYDNSNMGSCSSSLSGTARRSRYTSVPATPSRPQYRLLLHCTRCDPGKCPFTQDVNYNGKTLAHRRDSSCRSGQEGLRLWHLEIDFCDLADRHHKARGVLDRFTQDQSIAMGDGGKRAVYEEPICVEDLLQALRDNEVGYWSSL</sequence>
<accession>A0AAN6TF46</accession>
<gene>
    <name evidence="1" type="ORF">N656DRAFT_639243</name>
</gene>
<evidence type="ECO:0000313" key="2">
    <source>
        <dbReference type="Proteomes" id="UP001302812"/>
    </source>
</evidence>
<dbReference type="EMBL" id="MU853340">
    <property type="protein sequence ID" value="KAK4113041.1"/>
    <property type="molecule type" value="Genomic_DNA"/>
</dbReference>
<reference evidence="1" key="1">
    <citation type="journal article" date="2023" name="Mol. Phylogenet. Evol.">
        <title>Genome-scale phylogeny and comparative genomics of the fungal order Sordariales.</title>
        <authorList>
            <person name="Hensen N."/>
            <person name="Bonometti L."/>
            <person name="Westerberg I."/>
            <person name="Brannstrom I.O."/>
            <person name="Guillou S."/>
            <person name="Cros-Aarteil S."/>
            <person name="Calhoun S."/>
            <person name="Haridas S."/>
            <person name="Kuo A."/>
            <person name="Mondo S."/>
            <person name="Pangilinan J."/>
            <person name="Riley R."/>
            <person name="LaButti K."/>
            <person name="Andreopoulos B."/>
            <person name="Lipzen A."/>
            <person name="Chen C."/>
            <person name="Yan M."/>
            <person name="Daum C."/>
            <person name="Ng V."/>
            <person name="Clum A."/>
            <person name="Steindorff A."/>
            <person name="Ohm R.A."/>
            <person name="Martin F."/>
            <person name="Silar P."/>
            <person name="Natvig D.O."/>
            <person name="Lalanne C."/>
            <person name="Gautier V."/>
            <person name="Ament-Velasquez S.L."/>
            <person name="Kruys A."/>
            <person name="Hutchinson M.I."/>
            <person name="Powell A.J."/>
            <person name="Barry K."/>
            <person name="Miller A.N."/>
            <person name="Grigoriev I.V."/>
            <person name="Debuchy R."/>
            <person name="Gladieux P."/>
            <person name="Hiltunen Thoren M."/>
            <person name="Johannesson H."/>
        </authorList>
    </citation>
    <scope>NUCLEOTIDE SEQUENCE</scope>
    <source>
        <strain evidence="1">CBS 508.74</strain>
    </source>
</reference>
<name>A0AAN6TF46_9PEZI</name>
<keyword evidence="2" id="KW-1185">Reference proteome</keyword>
<dbReference type="Proteomes" id="UP001302812">
    <property type="component" value="Unassembled WGS sequence"/>
</dbReference>
<organism evidence="1 2">
    <name type="scientific">Canariomyces notabilis</name>
    <dbReference type="NCBI Taxonomy" id="2074819"/>
    <lineage>
        <taxon>Eukaryota</taxon>
        <taxon>Fungi</taxon>
        <taxon>Dikarya</taxon>
        <taxon>Ascomycota</taxon>
        <taxon>Pezizomycotina</taxon>
        <taxon>Sordariomycetes</taxon>
        <taxon>Sordariomycetidae</taxon>
        <taxon>Sordariales</taxon>
        <taxon>Chaetomiaceae</taxon>
        <taxon>Canariomyces</taxon>
    </lineage>
</organism>
<protein>
    <submittedName>
        <fullName evidence="1">Uncharacterized protein</fullName>
    </submittedName>
</protein>
<reference evidence="1" key="2">
    <citation type="submission" date="2023-05" db="EMBL/GenBank/DDBJ databases">
        <authorList>
            <consortium name="Lawrence Berkeley National Laboratory"/>
            <person name="Steindorff A."/>
            <person name="Hensen N."/>
            <person name="Bonometti L."/>
            <person name="Westerberg I."/>
            <person name="Brannstrom I.O."/>
            <person name="Guillou S."/>
            <person name="Cros-Aarteil S."/>
            <person name="Calhoun S."/>
            <person name="Haridas S."/>
            <person name="Kuo A."/>
            <person name="Mondo S."/>
            <person name="Pangilinan J."/>
            <person name="Riley R."/>
            <person name="Labutti K."/>
            <person name="Andreopoulos B."/>
            <person name="Lipzen A."/>
            <person name="Chen C."/>
            <person name="Yanf M."/>
            <person name="Daum C."/>
            <person name="Ng V."/>
            <person name="Clum A."/>
            <person name="Ohm R."/>
            <person name="Martin F."/>
            <person name="Silar P."/>
            <person name="Natvig D."/>
            <person name="Lalanne C."/>
            <person name="Gautier V."/>
            <person name="Ament-Velasquez S.L."/>
            <person name="Kruys A."/>
            <person name="Hutchinson M.I."/>
            <person name="Powell A.J."/>
            <person name="Barry K."/>
            <person name="Miller A.N."/>
            <person name="Grigoriev I.V."/>
            <person name="Debuchy R."/>
            <person name="Gladieux P."/>
            <person name="Thoren M.H."/>
            <person name="Johannesson H."/>
        </authorList>
    </citation>
    <scope>NUCLEOTIDE SEQUENCE</scope>
    <source>
        <strain evidence="1">CBS 508.74</strain>
    </source>
</reference>
<evidence type="ECO:0000313" key="1">
    <source>
        <dbReference type="EMBL" id="KAK4113041.1"/>
    </source>
</evidence>
<comment type="caution">
    <text evidence="1">The sequence shown here is derived from an EMBL/GenBank/DDBJ whole genome shotgun (WGS) entry which is preliminary data.</text>
</comment>
<dbReference type="GeneID" id="89934526"/>